<sequence>MTAGGGNSAVTAERSSMQLSGLCLILGVLFAFATLVVKIIEVSRNR</sequence>
<protein>
    <recommendedName>
        <fullName evidence="4">Holin-like toxin</fullName>
    </recommendedName>
</protein>
<gene>
    <name evidence="2" type="ORF">ILT43_06970</name>
</gene>
<dbReference type="Proteomes" id="UP000763641">
    <property type="component" value="Unassembled WGS sequence"/>
</dbReference>
<feature type="transmembrane region" description="Helical" evidence="1">
    <location>
        <begin position="19"/>
        <end position="40"/>
    </location>
</feature>
<evidence type="ECO:0000313" key="3">
    <source>
        <dbReference type="Proteomes" id="UP000763641"/>
    </source>
</evidence>
<accession>A0ABS2D5B4</accession>
<dbReference type="EMBL" id="JAFEMC010000002">
    <property type="protein sequence ID" value="MBM6576111.1"/>
    <property type="molecule type" value="Genomic_DNA"/>
</dbReference>
<reference evidence="2 3" key="1">
    <citation type="submission" date="2020-12" db="EMBL/GenBank/DDBJ databases">
        <title>Sphingomonas sp.</title>
        <authorList>
            <person name="Kim M.K."/>
        </authorList>
    </citation>
    <scope>NUCLEOTIDE SEQUENCE [LARGE SCALE GENOMIC DNA]</scope>
    <source>
        <strain evidence="2 3">BT552</strain>
    </source>
</reference>
<comment type="caution">
    <text evidence="2">The sequence shown here is derived from an EMBL/GenBank/DDBJ whole genome shotgun (WGS) entry which is preliminary data.</text>
</comment>
<name>A0ABS2D5B4_9SPHN</name>
<keyword evidence="3" id="KW-1185">Reference proteome</keyword>
<evidence type="ECO:0000313" key="2">
    <source>
        <dbReference type="EMBL" id="MBM6576111.1"/>
    </source>
</evidence>
<evidence type="ECO:0000256" key="1">
    <source>
        <dbReference type="SAM" id="Phobius"/>
    </source>
</evidence>
<keyword evidence="1" id="KW-1133">Transmembrane helix</keyword>
<evidence type="ECO:0008006" key="4">
    <source>
        <dbReference type="Google" id="ProtNLM"/>
    </source>
</evidence>
<keyword evidence="1" id="KW-0472">Membrane</keyword>
<keyword evidence="1" id="KW-0812">Transmembrane</keyword>
<proteinExistence type="predicted"/>
<organism evidence="2 3">
    <name type="scientific">Sphingomonas longa</name>
    <dbReference type="NCBI Taxonomy" id="2778730"/>
    <lineage>
        <taxon>Bacteria</taxon>
        <taxon>Pseudomonadati</taxon>
        <taxon>Pseudomonadota</taxon>
        <taxon>Alphaproteobacteria</taxon>
        <taxon>Sphingomonadales</taxon>
        <taxon>Sphingomonadaceae</taxon>
        <taxon>Sphingomonas</taxon>
    </lineage>
</organism>